<protein>
    <submittedName>
        <fullName evidence="1">Uncharacterized protein</fullName>
    </submittedName>
</protein>
<reference evidence="1" key="1">
    <citation type="submission" date="2014-09" db="EMBL/GenBank/DDBJ databases">
        <authorList>
            <person name="Magalhaes I.L.F."/>
            <person name="Oliveira U."/>
            <person name="Santos F.R."/>
            <person name="Vidigal T.H.D.A."/>
            <person name="Brescovit A.D."/>
            <person name="Santos A.J."/>
        </authorList>
    </citation>
    <scope>NUCLEOTIDE SEQUENCE</scope>
    <source>
        <tissue evidence="1">Shoot tissue taken approximately 20 cm above the soil surface</tissue>
    </source>
</reference>
<reference evidence="1" key="2">
    <citation type="journal article" date="2015" name="Data Brief">
        <title>Shoot transcriptome of the giant reed, Arundo donax.</title>
        <authorList>
            <person name="Barrero R.A."/>
            <person name="Guerrero F.D."/>
            <person name="Moolhuijzen P."/>
            <person name="Goolsby J.A."/>
            <person name="Tidwell J."/>
            <person name="Bellgard S.E."/>
            <person name="Bellgard M.I."/>
        </authorList>
    </citation>
    <scope>NUCLEOTIDE SEQUENCE</scope>
    <source>
        <tissue evidence="1">Shoot tissue taken approximately 20 cm above the soil surface</tissue>
    </source>
</reference>
<proteinExistence type="predicted"/>
<sequence>MFLQMFGVTDGGGHTVPARVQTSVAEGHLGSCGPYTGCAAVCPSKDPGISDGDIHVLRAPGIGREQHLGQAGTCTAWPTGAPLQSELAHRFLVVRFFSSC</sequence>
<evidence type="ECO:0000313" key="1">
    <source>
        <dbReference type="EMBL" id="JAE33442.1"/>
    </source>
</evidence>
<organism evidence="1">
    <name type="scientific">Arundo donax</name>
    <name type="common">Giant reed</name>
    <name type="synonym">Donax arundinaceus</name>
    <dbReference type="NCBI Taxonomy" id="35708"/>
    <lineage>
        <taxon>Eukaryota</taxon>
        <taxon>Viridiplantae</taxon>
        <taxon>Streptophyta</taxon>
        <taxon>Embryophyta</taxon>
        <taxon>Tracheophyta</taxon>
        <taxon>Spermatophyta</taxon>
        <taxon>Magnoliopsida</taxon>
        <taxon>Liliopsida</taxon>
        <taxon>Poales</taxon>
        <taxon>Poaceae</taxon>
        <taxon>PACMAD clade</taxon>
        <taxon>Arundinoideae</taxon>
        <taxon>Arundineae</taxon>
        <taxon>Arundo</taxon>
    </lineage>
</organism>
<dbReference type="AlphaFoldDB" id="A0A0A9H9K8"/>
<accession>A0A0A9H9K8</accession>
<name>A0A0A9H9K8_ARUDO</name>
<dbReference type="EMBL" id="GBRH01164454">
    <property type="protein sequence ID" value="JAE33442.1"/>
    <property type="molecule type" value="Transcribed_RNA"/>
</dbReference>